<protein>
    <recommendedName>
        <fullName evidence="1">PLD phosphodiesterase domain-containing protein</fullName>
    </recommendedName>
</protein>
<feature type="domain" description="PLD phosphodiesterase" evidence="1">
    <location>
        <begin position="139"/>
        <end position="166"/>
    </location>
</feature>
<dbReference type="Gene3D" id="3.30.870.10">
    <property type="entry name" value="Endonuclease Chain A"/>
    <property type="match status" value="1"/>
</dbReference>
<gene>
    <name evidence="2" type="ORF">ADK41_30060</name>
</gene>
<proteinExistence type="predicted"/>
<dbReference type="InterPro" id="IPR047955">
    <property type="entry name" value="DrmC-like"/>
</dbReference>
<dbReference type="EMBL" id="LGCN01000229">
    <property type="protein sequence ID" value="KOT32334.1"/>
    <property type="molecule type" value="Genomic_DNA"/>
</dbReference>
<dbReference type="InterPro" id="IPR001736">
    <property type="entry name" value="PLipase_D/transphosphatidylase"/>
</dbReference>
<comment type="caution">
    <text evidence="2">The sequence shown here is derived from an EMBL/GenBank/DDBJ whole genome shotgun (WGS) entry which is preliminary data.</text>
</comment>
<keyword evidence="3" id="KW-1185">Reference proteome</keyword>
<dbReference type="NCBIfam" id="NF038319">
    <property type="entry name" value="DISARM_DrmC_I"/>
    <property type="match status" value="1"/>
</dbReference>
<evidence type="ECO:0000313" key="3">
    <source>
        <dbReference type="Proteomes" id="UP000037773"/>
    </source>
</evidence>
<dbReference type="GO" id="GO:0032049">
    <property type="term" value="P:cardiolipin biosynthetic process"/>
    <property type="evidence" value="ECO:0007669"/>
    <property type="project" value="UniProtKB-ARBA"/>
</dbReference>
<dbReference type="Proteomes" id="UP000037773">
    <property type="component" value="Unassembled WGS sequence"/>
</dbReference>
<organism evidence="2 3">
    <name type="scientific">Streptomyces caelestis</name>
    <dbReference type="NCBI Taxonomy" id="36816"/>
    <lineage>
        <taxon>Bacteria</taxon>
        <taxon>Bacillati</taxon>
        <taxon>Actinomycetota</taxon>
        <taxon>Actinomycetes</taxon>
        <taxon>Kitasatosporales</taxon>
        <taxon>Streptomycetaceae</taxon>
        <taxon>Streptomyces</taxon>
    </lineage>
</organism>
<reference evidence="2 3" key="1">
    <citation type="submission" date="2015-07" db="EMBL/GenBank/DDBJ databases">
        <authorList>
            <person name="Noorani M."/>
        </authorList>
    </citation>
    <scope>NUCLEOTIDE SEQUENCE [LARGE SCALE GENOMIC DNA]</scope>
    <source>
        <strain evidence="2 3">NRRL B-24567</strain>
    </source>
</reference>
<dbReference type="AlphaFoldDB" id="A0A0M8QEE3"/>
<sequence>MHYAAGQPAAGLAEQLKAIVQVWRAECPGLPGAALALAVTAVRSSPRPLPAQPVVSGPISAAMPGRLTRGIALEVIHSASTSLLIASFAVYGADDVVAAIAGAARRGVQVDLLLEESTHAATAFVALPADVRVWHRSGGAGVLHAKLLAADRHTALLGSANLTDRGLSDNIEVGVVLHDPAVVEPLVDHFRWLISPGAGVMRRAR</sequence>
<dbReference type="PATRIC" id="fig|36816.3.peg.6499"/>
<dbReference type="OrthoDB" id="3378609at2"/>
<dbReference type="PROSITE" id="PS50035">
    <property type="entry name" value="PLD"/>
    <property type="match status" value="1"/>
</dbReference>
<accession>A0A0M8QEE3</accession>
<dbReference type="SUPFAM" id="SSF56024">
    <property type="entry name" value="Phospholipase D/nuclease"/>
    <property type="match status" value="1"/>
</dbReference>
<dbReference type="Pfam" id="PF13091">
    <property type="entry name" value="PLDc_2"/>
    <property type="match status" value="1"/>
</dbReference>
<name>A0A0M8QEE3_9ACTN</name>
<evidence type="ECO:0000313" key="2">
    <source>
        <dbReference type="EMBL" id="KOT32334.1"/>
    </source>
</evidence>
<dbReference type="SMART" id="SM00155">
    <property type="entry name" value="PLDc"/>
    <property type="match status" value="1"/>
</dbReference>
<dbReference type="InterPro" id="IPR025202">
    <property type="entry name" value="PLD-like_dom"/>
</dbReference>
<evidence type="ECO:0000259" key="1">
    <source>
        <dbReference type="PROSITE" id="PS50035"/>
    </source>
</evidence>
<dbReference type="PANTHER" id="PTHR21248">
    <property type="entry name" value="CARDIOLIPIN SYNTHASE"/>
    <property type="match status" value="1"/>
</dbReference>
<dbReference type="PANTHER" id="PTHR21248:SF22">
    <property type="entry name" value="PHOSPHOLIPASE D"/>
    <property type="match status" value="1"/>
</dbReference>
<dbReference type="GO" id="GO:0030572">
    <property type="term" value="F:phosphatidyltransferase activity"/>
    <property type="evidence" value="ECO:0007669"/>
    <property type="project" value="UniProtKB-ARBA"/>
</dbReference>